<keyword evidence="5" id="KW-0234">DNA repair</keyword>
<evidence type="ECO:0000259" key="9">
    <source>
        <dbReference type="PROSITE" id="PS50162"/>
    </source>
</evidence>
<dbReference type="AlphaFoldDB" id="A0A8H7VU05"/>
<feature type="compositionally biased region" description="Polar residues" evidence="8">
    <location>
        <begin position="357"/>
        <end position="372"/>
    </location>
</feature>
<evidence type="ECO:0000256" key="8">
    <source>
        <dbReference type="SAM" id="MobiDB-lite"/>
    </source>
</evidence>
<keyword evidence="2" id="KW-0547">Nucleotide-binding</keyword>
<dbReference type="InterPro" id="IPR013632">
    <property type="entry name" value="Rad51_C"/>
</dbReference>
<evidence type="ECO:0000313" key="11">
    <source>
        <dbReference type="Proteomes" id="UP000613177"/>
    </source>
</evidence>
<dbReference type="Gene3D" id="3.40.50.300">
    <property type="entry name" value="P-loop containing nucleotide triphosphate hydrolases"/>
    <property type="match status" value="1"/>
</dbReference>
<protein>
    <recommendedName>
        <fullName evidence="7">DNA repair protein RAD51 homolog 3</fullName>
    </recommendedName>
</protein>
<dbReference type="GO" id="GO:0005657">
    <property type="term" value="C:replication fork"/>
    <property type="evidence" value="ECO:0007669"/>
    <property type="project" value="TreeGrafter"/>
</dbReference>
<accession>A0A8H7VU05</accession>
<dbReference type="GO" id="GO:0008821">
    <property type="term" value="F:crossover junction DNA endonuclease activity"/>
    <property type="evidence" value="ECO:0007669"/>
    <property type="project" value="TreeGrafter"/>
</dbReference>
<dbReference type="GO" id="GO:0000707">
    <property type="term" value="P:meiotic DNA recombinase assembly"/>
    <property type="evidence" value="ECO:0007669"/>
    <property type="project" value="TreeGrafter"/>
</dbReference>
<reference evidence="10" key="1">
    <citation type="submission" date="2021-01" db="EMBL/GenBank/DDBJ databases">
        <title>Metabolic potential, ecology and presence of endohyphal bacteria is reflected in genomic diversity of Mucoromycotina.</title>
        <authorList>
            <person name="Muszewska A."/>
            <person name="Okrasinska A."/>
            <person name="Steczkiewicz K."/>
            <person name="Drgas O."/>
            <person name="Orlowska M."/>
            <person name="Perlinska-Lenart U."/>
            <person name="Aleksandrzak-Piekarczyk T."/>
            <person name="Szatraj K."/>
            <person name="Zielenkiewicz U."/>
            <person name="Pilsyk S."/>
            <person name="Malc E."/>
            <person name="Mieczkowski P."/>
            <person name="Kruszewska J.S."/>
            <person name="Biernat P."/>
            <person name="Pawlowska J."/>
        </authorList>
    </citation>
    <scope>NUCLEOTIDE SEQUENCE</scope>
    <source>
        <strain evidence="10">WA0000018081</strain>
    </source>
</reference>
<sequence>MSLNHILELPSLKLKLRRAGYENLETLVSSNVTKIVKELQLNGDEQRQLYEVVNIELRERKAINQNEGSNSISTQSKNVDALFGHGIPPKKITEICGEAGSGKTQLCKQLAINSILTTKQGGEPGECIYIDTEGSFPSHGISSLVSNDTDLERLHVFRVTSYPEFASLITELPIMLKKYVNTKLIVIDSITYHFRVNVSVKNARDNILDFIGLSLFRIAKENNLAVVVSNHVTQEENSSTWIPSLGHSWGNWCSSRLFLYRKRNVRFAYLYKSYDPTESKPVTFCIKSCGITDPVEDELEEPFKNEEIINKLDEDINMSFTQLKKEKDDEDEQEKVDMFWKGVYSNRNRIMGGYNCSPESSQQTEEYTQTREPLNEEDDLPTYTQTEFKQVPEEETSIQNIETIREEEEGEEEVDLFSEPSIKEEDNIYEVDDFSSQLPMDEDDGSNFLSEPHTNNGSRNDPNLLYPVSNQIIYAEDDFIPATQVAEMPNLTRETQSFNGDLAYQSQEENTMSFFKEIDDTELPFYSQDSDTPSLRASLGIEMSSTGVEYTSSLTDVRSRFSSIEKSSTPKGIADDFLLSDEKETEDDSLLIGFEDFKQEVMPESEMSIPSCTDLPIPLLPTEENQHTTSTLQPNQAEEFDLRLVTKTIPEKEENEESIPHSSQVNSVEKHDLIVNEEAGKEIIQDCQIPTTESSLSSEEKNINQDVMQPVSSTKKRDCDTTDYIEDVDNLPKRKKINESPISNDAESNHDTIEGIKNVDQTQQDNITNQTRKDTAMINTVSMKDKEIIADWDSDVEEELDYKYINEMNDFF</sequence>
<dbReference type="Proteomes" id="UP000613177">
    <property type="component" value="Unassembled WGS sequence"/>
</dbReference>
<dbReference type="InterPro" id="IPR020588">
    <property type="entry name" value="RecA_ATP-bd"/>
</dbReference>
<dbReference type="GO" id="GO:0007131">
    <property type="term" value="P:reciprocal meiotic recombination"/>
    <property type="evidence" value="ECO:0007669"/>
    <property type="project" value="TreeGrafter"/>
</dbReference>
<organism evidence="10 11">
    <name type="scientific">Thamnidium elegans</name>
    <dbReference type="NCBI Taxonomy" id="101142"/>
    <lineage>
        <taxon>Eukaryota</taxon>
        <taxon>Fungi</taxon>
        <taxon>Fungi incertae sedis</taxon>
        <taxon>Mucoromycota</taxon>
        <taxon>Mucoromycotina</taxon>
        <taxon>Mucoromycetes</taxon>
        <taxon>Mucorales</taxon>
        <taxon>Mucorineae</taxon>
        <taxon>Mucoraceae</taxon>
        <taxon>Thamnidium</taxon>
    </lineage>
</organism>
<dbReference type="PROSITE" id="PS50162">
    <property type="entry name" value="RECA_2"/>
    <property type="match status" value="1"/>
</dbReference>
<comment type="subcellular location">
    <subcellularLocation>
        <location evidence="1">Nucleus</location>
    </subcellularLocation>
</comment>
<evidence type="ECO:0000256" key="7">
    <source>
        <dbReference type="ARBA" id="ARBA00040674"/>
    </source>
</evidence>
<dbReference type="EMBL" id="JAEPRE010000090">
    <property type="protein sequence ID" value="KAG2233075.1"/>
    <property type="molecule type" value="Genomic_DNA"/>
</dbReference>
<keyword evidence="4" id="KW-0067">ATP-binding</keyword>
<gene>
    <name evidence="10" type="ORF">INT48_009201</name>
</gene>
<proteinExistence type="predicted"/>
<dbReference type="Pfam" id="PF08423">
    <property type="entry name" value="Rad51"/>
    <property type="match status" value="1"/>
</dbReference>
<dbReference type="InterPro" id="IPR052093">
    <property type="entry name" value="HR_Repair_Mediator"/>
</dbReference>
<evidence type="ECO:0000256" key="5">
    <source>
        <dbReference type="ARBA" id="ARBA00023204"/>
    </source>
</evidence>
<feature type="compositionally biased region" description="Polar residues" evidence="8">
    <location>
        <begin position="447"/>
        <end position="461"/>
    </location>
</feature>
<dbReference type="PANTHER" id="PTHR46239">
    <property type="entry name" value="DNA REPAIR PROTEIN RAD51 HOMOLOG 3 RAD51C"/>
    <property type="match status" value="1"/>
</dbReference>
<feature type="domain" description="RecA family profile 1" evidence="9">
    <location>
        <begin position="68"/>
        <end position="232"/>
    </location>
</feature>
<dbReference type="InterPro" id="IPR027417">
    <property type="entry name" value="P-loop_NTPase"/>
</dbReference>
<dbReference type="GO" id="GO:0033063">
    <property type="term" value="C:Rad51B-Rad51C-Rad51D-XRCC2 complex"/>
    <property type="evidence" value="ECO:0007669"/>
    <property type="project" value="TreeGrafter"/>
</dbReference>
<comment type="caution">
    <text evidence="10">The sequence shown here is derived from an EMBL/GenBank/DDBJ whole genome shotgun (WGS) entry which is preliminary data.</text>
</comment>
<keyword evidence="6" id="KW-0539">Nucleus</keyword>
<dbReference type="InterPro" id="IPR003593">
    <property type="entry name" value="AAA+_ATPase"/>
</dbReference>
<keyword evidence="3" id="KW-0227">DNA damage</keyword>
<dbReference type="GO" id="GO:0000400">
    <property type="term" value="F:four-way junction DNA binding"/>
    <property type="evidence" value="ECO:0007669"/>
    <property type="project" value="TreeGrafter"/>
</dbReference>
<evidence type="ECO:0000256" key="2">
    <source>
        <dbReference type="ARBA" id="ARBA00022741"/>
    </source>
</evidence>
<evidence type="ECO:0000256" key="1">
    <source>
        <dbReference type="ARBA" id="ARBA00004123"/>
    </source>
</evidence>
<feature type="region of interest" description="Disordered" evidence="8">
    <location>
        <begin position="353"/>
        <end position="463"/>
    </location>
</feature>
<name>A0A8H7VU05_9FUNG</name>
<keyword evidence="11" id="KW-1185">Reference proteome</keyword>
<dbReference type="GO" id="GO:0033065">
    <property type="term" value="C:Rad51C-XRCC3 complex"/>
    <property type="evidence" value="ECO:0007669"/>
    <property type="project" value="TreeGrafter"/>
</dbReference>
<evidence type="ECO:0000256" key="6">
    <source>
        <dbReference type="ARBA" id="ARBA00023242"/>
    </source>
</evidence>
<evidence type="ECO:0000256" key="3">
    <source>
        <dbReference type="ARBA" id="ARBA00022763"/>
    </source>
</evidence>
<dbReference type="GO" id="GO:0140664">
    <property type="term" value="F:ATP-dependent DNA damage sensor activity"/>
    <property type="evidence" value="ECO:0007669"/>
    <property type="project" value="InterPro"/>
</dbReference>
<evidence type="ECO:0000313" key="10">
    <source>
        <dbReference type="EMBL" id="KAG2233075.1"/>
    </source>
</evidence>
<evidence type="ECO:0000256" key="4">
    <source>
        <dbReference type="ARBA" id="ARBA00022840"/>
    </source>
</evidence>
<dbReference type="SUPFAM" id="SSF52540">
    <property type="entry name" value="P-loop containing nucleoside triphosphate hydrolases"/>
    <property type="match status" value="1"/>
</dbReference>
<dbReference type="SMART" id="SM00382">
    <property type="entry name" value="AAA"/>
    <property type="match status" value="1"/>
</dbReference>
<feature type="compositionally biased region" description="Acidic residues" evidence="8">
    <location>
        <begin position="405"/>
        <end position="416"/>
    </location>
</feature>
<dbReference type="GO" id="GO:0005524">
    <property type="term" value="F:ATP binding"/>
    <property type="evidence" value="ECO:0007669"/>
    <property type="project" value="UniProtKB-KW"/>
</dbReference>
<dbReference type="PANTHER" id="PTHR46239:SF1">
    <property type="entry name" value="DNA REPAIR PROTEIN RAD51 HOMOLOG 3"/>
    <property type="match status" value="1"/>
</dbReference>